<sequence>MRHERATIDQLALNRYILATSVSLTPANKRALAEIIGPSLNSLDDLRGFEDLNGLLREHDDVAKAHVKLWLSDTAVLERVLHAASHNFTTITRADITAKLKVYAQNPSFAEGRRTLESERILIVSGPPGVGKTTLAEMLCYAYIGEEWELVAIRSLEDGFARINDSRRQIFFFDDFLGRIALDERALSNKDSDFARFLARVARTPTARFVLTTRAYIYEQARLASESLSDQRLQVARYVLDVGVYTRRIRARIIYNHLVVAGVPVGHIRALVESGAIRDIVDHKHFNPRIVEWMTDAGHIERVPAGRYADGFLKALDNPERIWEKPFRNHIPRRCQHLLFALYFASEYGADIDELHEVFDGIHPRLCAAFQLAHDIKDFEESLKTLEGSFIVIVNRTVCFINPSVRDYLNRYLCDKGPLMIMASGAVSANGAKRIFEQFQSIPQVSATDLRVLLENFADLSARLKSIPFWRPNPERPGTFSLSDMGNGRRIGLLLGWWRVCALPIFIEAATAIARSPLGGFSPWQDANALPDLLESLLSAPDDERDQTEALATSIEEAIHGMFEQDLDPDDLDRLLNAIDAHDSVLGALFRADIATAIPRLIENVGENLDHVESDSTLNDYVHAVERLAQRVGYNPSAVDAAKQAIQLRIEKVIEQAVSDEELSVTGEDRHAADRFDDRDLKNLFAPLVAHEGSSSDGNSPW</sequence>
<name>A0A2W7N3F5_9RHOB</name>
<proteinExistence type="predicted"/>
<dbReference type="SMART" id="SM00382">
    <property type="entry name" value="AAA"/>
    <property type="match status" value="1"/>
</dbReference>
<comment type="caution">
    <text evidence="2">The sequence shown here is derived from an EMBL/GenBank/DDBJ whole genome shotgun (WGS) entry which is preliminary data.</text>
</comment>
<dbReference type="Gene3D" id="3.40.50.300">
    <property type="entry name" value="P-loop containing nucleotide triphosphate hydrolases"/>
    <property type="match status" value="1"/>
</dbReference>
<dbReference type="InterPro" id="IPR003593">
    <property type="entry name" value="AAA+_ATPase"/>
</dbReference>
<gene>
    <name evidence="2" type="ORF">LX81_03012</name>
</gene>
<dbReference type="Pfam" id="PF20720">
    <property type="entry name" value="nSTAND3"/>
    <property type="match status" value="1"/>
</dbReference>
<evidence type="ECO:0000313" key="3">
    <source>
        <dbReference type="Proteomes" id="UP000248916"/>
    </source>
</evidence>
<evidence type="ECO:0000313" key="2">
    <source>
        <dbReference type="EMBL" id="PZX14213.1"/>
    </source>
</evidence>
<dbReference type="AlphaFoldDB" id="A0A2W7N3F5"/>
<dbReference type="EMBL" id="QKZL01000015">
    <property type="protein sequence ID" value="PZX14213.1"/>
    <property type="molecule type" value="Genomic_DNA"/>
</dbReference>
<feature type="domain" description="AAA+ ATPase" evidence="1">
    <location>
        <begin position="118"/>
        <end position="239"/>
    </location>
</feature>
<dbReference type="Proteomes" id="UP000248916">
    <property type="component" value="Unassembled WGS sequence"/>
</dbReference>
<keyword evidence="3" id="KW-1185">Reference proteome</keyword>
<protein>
    <recommendedName>
        <fullName evidence="1">AAA+ ATPase domain-containing protein</fullName>
    </recommendedName>
</protein>
<organism evidence="2 3">
    <name type="scientific">Palleronia aestuarii</name>
    <dbReference type="NCBI Taxonomy" id="568105"/>
    <lineage>
        <taxon>Bacteria</taxon>
        <taxon>Pseudomonadati</taxon>
        <taxon>Pseudomonadota</taxon>
        <taxon>Alphaproteobacteria</taxon>
        <taxon>Rhodobacterales</taxon>
        <taxon>Roseobacteraceae</taxon>
        <taxon>Palleronia</taxon>
    </lineage>
</organism>
<evidence type="ECO:0000259" key="1">
    <source>
        <dbReference type="SMART" id="SM00382"/>
    </source>
</evidence>
<accession>A0A2W7N3F5</accession>
<dbReference type="InterPro" id="IPR049050">
    <property type="entry name" value="nSTAND3"/>
</dbReference>
<dbReference type="InterPro" id="IPR027417">
    <property type="entry name" value="P-loop_NTPase"/>
</dbReference>
<reference evidence="2 3" key="1">
    <citation type="submission" date="2018-06" db="EMBL/GenBank/DDBJ databases">
        <title>Genomic Encyclopedia of Archaeal and Bacterial Type Strains, Phase II (KMG-II): from individual species to whole genera.</title>
        <authorList>
            <person name="Goeker M."/>
        </authorList>
    </citation>
    <scope>NUCLEOTIDE SEQUENCE [LARGE SCALE GENOMIC DNA]</scope>
    <source>
        <strain evidence="2 3">DSM 22009</strain>
    </source>
</reference>
<dbReference type="SUPFAM" id="SSF52540">
    <property type="entry name" value="P-loop containing nucleoside triphosphate hydrolases"/>
    <property type="match status" value="1"/>
</dbReference>